<dbReference type="EMBL" id="BKCL01000016">
    <property type="protein sequence ID" value="GEQ99278.1"/>
    <property type="molecule type" value="Genomic_DNA"/>
</dbReference>
<sequence>MRASELSRRLARNAEAVCRRYLSNGRRAGRYWQAGDIRNAKGRSLFVRLAPPGVPGKWTDAATGEHGDLLDLIQLSQGLPDIASAMAETEWFLGQPAAYRPAPLAGEAYPTDRTEIARRLFAEARPVAGTLGEAYLKSRGIEQADWGASLRFHPRAWFDEHNHRPALLAASRDNASNLTGVTRFFFDTEAGLIERRALGRLNGHAVRLRGRTQSSGDGHLIVGEGLESTLSFALLYPEYAAGCDLAATMSAAHMAAFIIPQNVRCLTIATDNGPAGRNVAAKLRAHAMAQGVAAQIAFPRLGDFNDDWMAAKGSR</sequence>
<dbReference type="Proteomes" id="UP000322084">
    <property type="component" value="Unassembled WGS sequence"/>
</dbReference>
<dbReference type="Pfam" id="PF13362">
    <property type="entry name" value="Toprim_3"/>
    <property type="match status" value="1"/>
</dbReference>
<name>A0A5A7MW41_9PROT</name>
<evidence type="ECO:0000259" key="2">
    <source>
        <dbReference type="Pfam" id="PF23639"/>
    </source>
</evidence>
<evidence type="ECO:0000313" key="3">
    <source>
        <dbReference type="EMBL" id="GEQ99278.1"/>
    </source>
</evidence>
<accession>A0A5A7MW41</accession>
<reference evidence="3 4" key="1">
    <citation type="submission" date="2019-09" db="EMBL/GenBank/DDBJ databases">
        <title>NBRP : Genome information of microbial organism related human and environment.</title>
        <authorList>
            <person name="Hattori M."/>
            <person name="Oshima K."/>
            <person name="Inaba H."/>
            <person name="Suda W."/>
            <person name="Sakamoto M."/>
            <person name="Iino T."/>
            <person name="Kitahara M."/>
            <person name="Oshida Y."/>
            <person name="Iida T."/>
            <person name="Kudo T."/>
            <person name="Itoh T."/>
            <person name="Ohkuma M."/>
        </authorList>
    </citation>
    <scope>NUCLEOTIDE SEQUENCE [LARGE SCALE GENOMIC DNA]</scope>
    <source>
        <strain evidence="3 4">Hi-2</strain>
    </source>
</reference>
<gene>
    <name evidence="3" type="ORF">JCM17844_29150</name>
</gene>
<evidence type="ECO:0000313" key="4">
    <source>
        <dbReference type="Proteomes" id="UP000322084"/>
    </source>
</evidence>
<organism evidence="3 4">
    <name type="scientific">Iodidimonas gelatinilytica</name>
    <dbReference type="NCBI Taxonomy" id="1236966"/>
    <lineage>
        <taxon>Bacteria</taxon>
        <taxon>Pseudomonadati</taxon>
        <taxon>Pseudomonadota</taxon>
        <taxon>Alphaproteobacteria</taxon>
        <taxon>Iodidimonadales</taxon>
        <taxon>Iodidimonadaceae</taxon>
        <taxon>Iodidimonas</taxon>
    </lineage>
</organism>
<evidence type="ECO:0000259" key="1">
    <source>
        <dbReference type="Pfam" id="PF13362"/>
    </source>
</evidence>
<feature type="domain" description="DUF7146" evidence="2">
    <location>
        <begin position="112"/>
        <end position="208"/>
    </location>
</feature>
<dbReference type="RefSeq" id="WP_150001400.1">
    <property type="nucleotide sequence ID" value="NZ_BKCL01000016.1"/>
</dbReference>
<feature type="domain" description="Toprim" evidence="1">
    <location>
        <begin position="220"/>
        <end position="310"/>
    </location>
</feature>
<dbReference type="InterPro" id="IPR006171">
    <property type="entry name" value="TOPRIM_dom"/>
</dbReference>
<proteinExistence type="predicted"/>
<comment type="caution">
    <text evidence="3">The sequence shown here is derived from an EMBL/GenBank/DDBJ whole genome shotgun (WGS) entry which is preliminary data.</text>
</comment>
<dbReference type="AlphaFoldDB" id="A0A5A7MW41"/>
<protein>
    <submittedName>
        <fullName evidence="3">DNA primase</fullName>
    </submittedName>
</protein>
<dbReference type="InterPro" id="IPR055570">
    <property type="entry name" value="DUF7146"/>
</dbReference>
<dbReference type="Pfam" id="PF23639">
    <property type="entry name" value="DUF7146"/>
    <property type="match status" value="1"/>
</dbReference>